<evidence type="ECO:0000313" key="4">
    <source>
        <dbReference type="Proteomes" id="UP000282106"/>
    </source>
</evidence>
<dbReference type="Pfam" id="PF00345">
    <property type="entry name" value="PapD_N"/>
    <property type="match status" value="1"/>
</dbReference>
<dbReference type="RefSeq" id="WP_123210502.1">
    <property type="nucleotide sequence ID" value="NZ_RJVO01000001.1"/>
</dbReference>
<feature type="domain" description="Pili assembly chaperone N-terminal" evidence="2">
    <location>
        <begin position="22"/>
        <end position="141"/>
    </location>
</feature>
<comment type="caution">
    <text evidence="3">The sequence shown here is derived from an EMBL/GenBank/DDBJ whole genome shotgun (WGS) entry which is preliminary data.</text>
</comment>
<dbReference type="AlphaFoldDB" id="A0A3N0VLN7"/>
<dbReference type="InterPro" id="IPR008962">
    <property type="entry name" value="PapD-like_sf"/>
</dbReference>
<dbReference type="InterPro" id="IPR013783">
    <property type="entry name" value="Ig-like_fold"/>
</dbReference>
<name>A0A3N0VLN7_9GAMM</name>
<reference evidence="3 4" key="1">
    <citation type="submission" date="2018-10" db="EMBL/GenBank/DDBJ databases">
        <authorList>
            <person name="Chen W.-M."/>
        </authorList>
    </citation>
    <scope>NUCLEOTIDE SEQUENCE [LARGE SCALE GENOMIC DNA]</scope>
    <source>
        <strain evidence="3 4">THS-13</strain>
    </source>
</reference>
<accession>A0A3N0VLN7</accession>
<evidence type="ECO:0000259" key="2">
    <source>
        <dbReference type="Pfam" id="PF00345"/>
    </source>
</evidence>
<dbReference type="InterPro" id="IPR016147">
    <property type="entry name" value="Pili_assmbl_chaperone_N"/>
</dbReference>
<keyword evidence="4" id="KW-1185">Reference proteome</keyword>
<dbReference type="EMBL" id="RJVO01000001">
    <property type="protein sequence ID" value="ROH93647.1"/>
    <property type="molecule type" value="Genomic_DNA"/>
</dbReference>
<dbReference type="PANTHER" id="PTHR30251">
    <property type="entry name" value="PILUS ASSEMBLY CHAPERONE"/>
    <property type="match status" value="1"/>
</dbReference>
<dbReference type="Gene3D" id="2.60.40.10">
    <property type="entry name" value="Immunoglobulins"/>
    <property type="match status" value="1"/>
</dbReference>
<dbReference type="GO" id="GO:0071555">
    <property type="term" value="P:cell wall organization"/>
    <property type="evidence" value="ECO:0007669"/>
    <property type="project" value="InterPro"/>
</dbReference>
<proteinExistence type="predicted"/>
<dbReference type="SUPFAM" id="SSF49354">
    <property type="entry name" value="PapD-like"/>
    <property type="match status" value="1"/>
</dbReference>
<organism evidence="3 4">
    <name type="scientific">Stagnimonas aquatica</name>
    <dbReference type="NCBI Taxonomy" id="2689987"/>
    <lineage>
        <taxon>Bacteria</taxon>
        <taxon>Pseudomonadati</taxon>
        <taxon>Pseudomonadota</taxon>
        <taxon>Gammaproteobacteria</taxon>
        <taxon>Nevskiales</taxon>
        <taxon>Nevskiaceae</taxon>
        <taxon>Stagnimonas</taxon>
    </lineage>
</organism>
<dbReference type="PANTHER" id="PTHR30251:SF4">
    <property type="entry name" value="SLR1668 PROTEIN"/>
    <property type="match status" value="1"/>
</dbReference>
<sequence>MKALAPALLTLALLAPLAQAGISISPPGIELKPGQQTAELRVSNDGDHEVSMQASLVRWTQDAEGRDAETESRDFVLYPKLFQIAPGKDQVLRVGRLPGAPGNGDTELAYRLTLRELPLDQGLANGVGVLLRLRLPVWLLPVQPRRDWSVAAPLAISAGGGAPRLSAPISNRGNSRLRLSEVVYQALDASGQSQAELKASGWYVLAGASLGFSVELTPEFCAKASQIRVIAQVQDEQRQSTGPAAPVCGARR</sequence>
<protein>
    <submittedName>
        <fullName evidence="3">Molecular chaperone</fullName>
    </submittedName>
</protein>
<feature type="chain" id="PRO_5017965947" evidence="1">
    <location>
        <begin position="21"/>
        <end position="252"/>
    </location>
</feature>
<gene>
    <name evidence="3" type="ORF">ED208_03755</name>
</gene>
<dbReference type="Proteomes" id="UP000282106">
    <property type="component" value="Unassembled WGS sequence"/>
</dbReference>
<dbReference type="GO" id="GO:0030288">
    <property type="term" value="C:outer membrane-bounded periplasmic space"/>
    <property type="evidence" value="ECO:0007669"/>
    <property type="project" value="InterPro"/>
</dbReference>
<keyword evidence="1" id="KW-0732">Signal</keyword>
<dbReference type="InParanoid" id="A0A3N0VLN7"/>
<feature type="signal peptide" evidence="1">
    <location>
        <begin position="1"/>
        <end position="20"/>
    </location>
</feature>
<evidence type="ECO:0000256" key="1">
    <source>
        <dbReference type="SAM" id="SignalP"/>
    </source>
</evidence>
<dbReference type="InterPro" id="IPR050643">
    <property type="entry name" value="Periplasmic_pilus_chap"/>
</dbReference>
<evidence type="ECO:0000313" key="3">
    <source>
        <dbReference type="EMBL" id="ROH93647.1"/>
    </source>
</evidence>